<name>A0A1Y1RXI6_9SPIO</name>
<feature type="transmembrane region" description="Helical" evidence="1">
    <location>
        <begin position="141"/>
        <end position="159"/>
    </location>
</feature>
<keyword evidence="1" id="KW-0812">Transmembrane</keyword>
<dbReference type="InterPro" id="IPR003474">
    <property type="entry name" value="Glcn_transporter"/>
</dbReference>
<feature type="transmembrane region" description="Helical" evidence="1">
    <location>
        <begin position="418"/>
        <end position="442"/>
    </location>
</feature>
<feature type="transmembrane region" description="Helical" evidence="1">
    <location>
        <begin position="377"/>
        <end position="398"/>
    </location>
</feature>
<dbReference type="GO" id="GO:0015128">
    <property type="term" value="F:gluconate transmembrane transporter activity"/>
    <property type="evidence" value="ECO:0007669"/>
    <property type="project" value="InterPro"/>
</dbReference>
<keyword evidence="3" id="KW-1185">Reference proteome</keyword>
<evidence type="ECO:0000313" key="3">
    <source>
        <dbReference type="Proteomes" id="UP000192343"/>
    </source>
</evidence>
<dbReference type="PIRSF" id="PIRSF002746">
    <property type="entry name" value="Gluconate_transporter"/>
    <property type="match status" value="1"/>
</dbReference>
<feature type="transmembrane region" description="Helical" evidence="1">
    <location>
        <begin position="179"/>
        <end position="198"/>
    </location>
</feature>
<protein>
    <submittedName>
        <fullName evidence="2">Gluconate transporter</fullName>
    </submittedName>
</protein>
<evidence type="ECO:0000256" key="1">
    <source>
        <dbReference type="SAM" id="Phobius"/>
    </source>
</evidence>
<dbReference type="Proteomes" id="UP000192343">
    <property type="component" value="Unassembled WGS sequence"/>
</dbReference>
<dbReference type="PANTHER" id="PTHR30354:SF11">
    <property type="entry name" value="PERMEASE"/>
    <property type="match status" value="1"/>
</dbReference>
<keyword evidence="1" id="KW-1133">Transmembrane helix</keyword>
<feature type="transmembrane region" description="Helical" evidence="1">
    <location>
        <begin position="60"/>
        <end position="80"/>
    </location>
</feature>
<reference evidence="2 3" key="1">
    <citation type="submission" date="2017-03" db="EMBL/GenBank/DDBJ databases">
        <title>Draft Genome sequence of Marispirochaeta sp. strain JC444.</title>
        <authorList>
            <person name="Shivani Y."/>
            <person name="Subhash Y."/>
            <person name="Sasikala C."/>
            <person name="Ramana C."/>
        </authorList>
    </citation>
    <scope>NUCLEOTIDE SEQUENCE [LARGE SCALE GENOMIC DNA]</scope>
    <source>
        <strain evidence="2 3">JC444</strain>
    </source>
</reference>
<feature type="transmembrane region" description="Helical" evidence="1">
    <location>
        <begin position="228"/>
        <end position="248"/>
    </location>
</feature>
<dbReference type="NCBIfam" id="TIGR00791">
    <property type="entry name" value="gntP"/>
    <property type="match status" value="1"/>
</dbReference>
<proteinExistence type="predicted"/>
<dbReference type="OrthoDB" id="9787129at2"/>
<dbReference type="Pfam" id="PF02447">
    <property type="entry name" value="GntP_permease"/>
    <property type="match status" value="1"/>
</dbReference>
<dbReference type="STRING" id="1963862.B4O97_11505"/>
<sequence length="443" mass="45749">MVSGGVAIIFLLVAVVLIVLATSKWNMNPFFVLISVAFLFGLAVRLPLLDIVNTIKGGFGGTLGSIGIVILCGTIIGFIMEKTGAALSITQAILKVVGNNRAPLAMSIAGYIVSVPVFCDSGFVILTPLNKALSAKTGTSMGVMAVALATGLHATHALVPPTPGPIAAAGNLGADLGKVIFLGAIVSIFSMLAGYIWALKIGSKYDIKADVEEDYDSLIKKYGHLPTAFHSSLPLLIPIILILLKSLAAFPTKPFGDGGFATFISFIGDPVTALVIGVIVSLTLVKKSVEKTAVSEWMSEGLKNAALIIAITGAGGAFGAVLKASPMANFIGETMSGWKLGILLPFIISVSLKTAQGSGTVALITTSAILAPLLGTFGLDPALTVLAIGSGAMVVSHANDSYFWVVSQFSGIETPIAYKIYTTATGVQGITAFIIVFILSLFI</sequence>
<organism evidence="2 3">
    <name type="scientific">Marispirochaeta aestuarii</name>
    <dbReference type="NCBI Taxonomy" id="1963862"/>
    <lineage>
        <taxon>Bacteria</taxon>
        <taxon>Pseudomonadati</taxon>
        <taxon>Spirochaetota</taxon>
        <taxon>Spirochaetia</taxon>
        <taxon>Spirochaetales</taxon>
        <taxon>Spirochaetaceae</taxon>
        <taxon>Marispirochaeta</taxon>
    </lineage>
</organism>
<comment type="caution">
    <text evidence="2">The sequence shown here is derived from an EMBL/GenBank/DDBJ whole genome shotgun (WGS) entry which is preliminary data.</text>
</comment>
<feature type="transmembrane region" description="Helical" evidence="1">
    <location>
        <begin position="31"/>
        <end position="48"/>
    </location>
</feature>
<feature type="transmembrane region" description="Helical" evidence="1">
    <location>
        <begin position="305"/>
        <end position="322"/>
    </location>
</feature>
<evidence type="ECO:0000313" key="2">
    <source>
        <dbReference type="EMBL" id="ORC34951.1"/>
    </source>
</evidence>
<keyword evidence="1" id="KW-0472">Membrane</keyword>
<feature type="transmembrane region" description="Helical" evidence="1">
    <location>
        <begin position="342"/>
        <end position="365"/>
    </location>
</feature>
<feature type="transmembrane region" description="Helical" evidence="1">
    <location>
        <begin position="260"/>
        <end position="285"/>
    </location>
</feature>
<gene>
    <name evidence="2" type="ORF">B4O97_11505</name>
</gene>
<dbReference type="RefSeq" id="WP_083050966.1">
    <property type="nucleotide sequence ID" value="NZ_MWQY01000011.1"/>
</dbReference>
<accession>A0A1Y1RXI6</accession>
<dbReference type="GO" id="GO:0005886">
    <property type="term" value="C:plasma membrane"/>
    <property type="evidence" value="ECO:0007669"/>
    <property type="project" value="TreeGrafter"/>
</dbReference>
<dbReference type="AlphaFoldDB" id="A0A1Y1RXI6"/>
<feature type="transmembrane region" description="Helical" evidence="1">
    <location>
        <begin position="108"/>
        <end position="129"/>
    </location>
</feature>
<dbReference type="EMBL" id="MWQY01000011">
    <property type="protein sequence ID" value="ORC34951.1"/>
    <property type="molecule type" value="Genomic_DNA"/>
</dbReference>
<dbReference type="PANTHER" id="PTHR30354">
    <property type="entry name" value="GNT FAMILY GLUCONATE TRANSPORTER"/>
    <property type="match status" value="1"/>
</dbReference>